<accession>A0A061E7J4</accession>
<dbReference type="InParanoid" id="A0A061E7J4"/>
<gene>
    <name evidence="1" type="ORF">TCM_010182</name>
</gene>
<dbReference type="Gramene" id="EOY00332">
    <property type="protein sequence ID" value="EOY00332"/>
    <property type="gene ID" value="TCM_010182"/>
</dbReference>
<name>A0A061E7J4_THECC</name>
<evidence type="ECO:0000313" key="1">
    <source>
        <dbReference type="EMBL" id="EOY00332.1"/>
    </source>
</evidence>
<dbReference type="AlphaFoldDB" id="A0A061E7J4"/>
<proteinExistence type="predicted"/>
<evidence type="ECO:0000313" key="2">
    <source>
        <dbReference type="Proteomes" id="UP000026915"/>
    </source>
</evidence>
<reference evidence="1 2" key="1">
    <citation type="journal article" date="2013" name="Genome Biol.">
        <title>The genome sequence of the most widely cultivated cacao type and its use to identify candidate genes regulating pod color.</title>
        <authorList>
            <person name="Motamayor J.C."/>
            <person name="Mockaitis K."/>
            <person name="Schmutz J."/>
            <person name="Haiminen N."/>
            <person name="Iii D.L."/>
            <person name="Cornejo O."/>
            <person name="Findley S.D."/>
            <person name="Zheng P."/>
            <person name="Utro F."/>
            <person name="Royaert S."/>
            <person name="Saski C."/>
            <person name="Jenkins J."/>
            <person name="Podicheti R."/>
            <person name="Zhao M."/>
            <person name="Scheffler B.E."/>
            <person name="Stack J.C."/>
            <person name="Feltus F.A."/>
            <person name="Mustiga G.M."/>
            <person name="Amores F."/>
            <person name="Phillips W."/>
            <person name="Marelli J.P."/>
            <person name="May G.D."/>
            <person name="Shapiro H."/>
            <person name="Ma J."/>
            <person name="Bustamante C.D."/>
            <person name="Schnell R.J."/>
            <person name="Main D."/>
            <person name="Gilbert D."/>
            <person name="Parida L."/>
            <person name="Kuhn D.N."/>
        </authorList>
    </citation>
    <scope>NUCLEOTIDE SEQUENCE [LARGE SCALE GENOMIC DNA]</scope>
    <source>
        <strain evidence="2">cv. Matina 1-6</strain>
    </source>
</reference>
<dbReference type="HOGENOM" id="CLU_3208654_0_0_1"/>
<sequence length="45" mass="5124">MHIRDCKGMLKEWITNEILDAVIDTEESLLEKAKKSYPTSSDRGA</sequence>
<dbReference type="Proteomes" id="UP000026915">
    <property type="component" value="Chromosome 2"/>
</dbReference>
<organism evidence="1 2">
    <name type="scientific">Theobroma cacao</name>
    <name type="common">Cacao</name>
    <name type="synonym">Cocoa</name>
    <dbReference type="NCBI Taxonomy" id="3641"/>
    <lineage>
        <taxon>Eukaryota</taxon>
        <taxon>Viridiplantae</taxon>
        <taxon>Streptophyta</taxon>
        <taxon>Embryophyta</taxon>
        <taxon>Tracheophyta</taxon>
        <taxon>Spermatophyta</taxon>
        <taxon>Magnoliopsida</taxon>
        <taxon>eudicotyledons</taxon>
        <taxon>Gunneridae</taxon>
        <taxon>Pentapetalae</taxon>
        <taxon>rosids</taxon>
        <taxon>malvids</taxon>
        <taxon>Malvales</taxon>
        <taxon>Malvaceae</taxon>
        <taxon>Byttnerioideae</taxon>
        <taxon>Theobroma</taxon>
    </lineage>
</organism>
<protein>
    <submittedName>
        <fullName evidence="1">Uncharacterized protein</fullName>
    </submittedName>
</protein>
<keyword evidence="2" id="KW-1185">Reference proteome</keyword>
<dbReference type="EMBL" id="CM001880">
    <property type="protein sequence ID" value="EOY00332.1"/>
    <property type="molecule type" value="Genomic_DNA"/>
</dbReference>